<name>A0ABS4YMS6_9MICO</name>
<gene>
    <name evidence="3" type="ORF">JOF44_003010</name>
</gene>
<dbReference type="InterPro" id="IPR036237">
    <property type="entry name" value="Xyl_isomerase-like_sf"/>
</dbReference>
<keyword evidence="4" id="KW-1185">Reference proteome</keyword>
<dbReference type="InterPro" id="IPR050312">
    <property type="entry name" value="IolE/XylAMocC-like"/>
</dbReference>
<keyword evidence="1" id="KW-0119">Carbohydrate metabolism</keyword>
<proteinExistence type="predicted"/>
<evidence type="ECO:0000313" key="3">
    <source>
        <dbReference type="EMBL" id="MBP2410107.1"/>
    </source>
</evidence>
<dbReference type="GO" id="GO:0016853">
    <property type="term" value="F:isomerase activity"/>
    <property type="evidence" value="ECO:0007669"/>
    <property type="project" value="UniProtKB-KW"/>
</dbReference>
<dbReference type="RefSeq" id="WP_342591807.1">
    <property type="nucleotide sequence ID" value="NZ_BAAAJV010000041.1"/>
</dbReference>
<dbReference type="Proteomes" id="UP000698222">
    <property type="component" value="Unassembled WGS sequence"/>
</dbReference>
<dbReference type="PANTHER" id="PTHR12110">
    <property type="entry name" value="HYDROXYPYRUVATE ISOMERASE"/>
    <property type="match status" value="1"/>
</dbReference>
<sequence length="247" mass="26407">MQFSVQMYSVRDALAADFPGTVARLVELGFTHAEPYRLVEFRDELVAARSRFPIAFPSAHQSFLGEDTDFEEVLEAARAVGVHYLIDPSWNAQDWADAGKVRSLAARLNERAAAAAASGIRVGYHNHHIELASRLEGRSALELFADELDPQVVLEIDTYWAAVGGADVPSLLGTLGDRVQLVHLKDGDLSEDPAAQLPLGTGAMPLAATLDAAAGAAYGVIEFDDYAGDMFEGIGASLTHLRSAVAA</sequence>
<dbReference type="PANTHER" id="PTHR12110:SF41">
    <property type="entry name" value="INOSOSE DEHYDRATASE"/>
    <property type="match status" value="1"/>
</dbReference>
<evidence type="ECO:0000256" key="1">
    <source>
        <dbReference type="ARBA" id="ARBA00023277"/>
    </source>
</evidence>
<dbReference type="Gene3D" id="3.20.20.150">
    <property type="entry name" value="Divalent-metal-dependent TIM barrel enzymes"/>
    <property type="match status" value="1"/>
</dbReference>
<dbReference type="Pfam" id="PF01261">
    <property type="entry name" value="AP_endonuc_2"/>
    <property type="match status" value="1"/>
</dbReference>
<dbReference type="EMBL" id="JAGIOC010000001">
    <property type="protein sequence ID" value="MBP2410107.1"/>
    <property type="molecule type" value="Genomic_DNA"/>
</dbReference>
<reference evidence="3 4" key="1">
    <citation type="submission" date="2021-03" db="EMBL/GenBank/DDBJ databases">
        <title>Sequencing the genomes of 1000 actinobacteria strains.</title>
        <authorList>
            <person name="Klenk H.-P."/>
        </authorList>
    </citation>
    <scope>NUCLEOTIDE SEQUENCE [LARGE SCALE GENOMIC DNA]</scope>
    <source>
        <strain evidence="3 4">DSM 14564</strain>
    </source>
</reference>
<accession>A0ABS4YMS6</accession>
<keyword evidence="3" id="KW-0413">Isomerase</keyword>
<protein>
    <submittedName>
        <fullName evidence="3">Sugar phosphate isomerase/epimerase</fullName>
    </submittedName>
</protein>
<evidence type="ECO:0000259" key="2">
    <source>
        <dbReference type="Pfam" id="PF01261"/>
    </source>
</evidence>
<dbReference type="InterPro" id="IPR013022">
    <property type="entry name" value="Xyl_isomerase-like_TIM-brl"/>
</dbReference>
<organism evidence="3 4">
    <name type="scientific">Brachybacterium fresconis</name>
    <dbReference type="NCBI Taxonomy" id="173363"/>
    <lineage>
        <taxon>Bacteria</taxon>
        <taxon>Bacillati</taxon>
        <taxon>Actinomycetota</taxon>
        <taxon>Actinomycetes</taxon>
        <taxon>Micrococcales</taxon>
        <taxon>Dermabacteraceae</taxon>
        <taxon>Brachybacterium</taxon>
    </lineage>
</organism>
<evidence type="ECO:0000313" key="4">
    <source>
        <dbReference type="Proteomes" id="UP000698222"/>
    </source>
</evidence>
<feature type="domain" description="Xylose isomerase-like TIM barrel" evidence="2">
    <location>
        <begin position="69"/>
        <end position="219"/>
    </location>
</feature>
<dbReference type="SUPFAM" id="SSF51658">
    <property type="entry name" value="Xylose isomerase-like"/>
    <property type="match status" value="1"/>
</dbReference>
<comment type="caution">
    <text evidence="3">The sequence shown here is derived from an EMBL/GenBank/DDBJ whole genome shotgun (WGS) entry which is preliminary data.</text>
</comment>